<dbReference type="GO" id="GO:0016020">
    <property type="term" value="C:membrane"/>
    <property type="evidence" value="ECO:0007669"/>
    <property type="project" value="UniProtKB-SubCell"/>
</dbReference>
<accession>A0A8D9EN28</accession>
<dbReference type="InterPro" id="IPR036116">
    <property type="entry name" value="FN3_sf"/>
</dbReference>
<reference evidence="12" key="1">
    <citation type="submission" date="2021-05" db="EMBL/GenBank/DDBJ databases">
        <authorList>
            <person name="Alioto T."/>
            <person name="Alioto T."/>
            <person name="Gomez Garrido J."/>
        </authorList>
    </citation>
    <scope>NUCLEOTIDE SEQUENCE</scope>
</reference>
<dbReference type="SMART" id="SM00408">
    <property type="entry name" value="IGc2"/>
    <property type="match status" value="4"/>
</dbReference>
<dbReference type="CDD" id="cd00096">
    <property type="entry name" value="Ig"/>
    <property type="match status" value="1"/>
</dbReference>
<evidence type="ECO:0000256" key="9">
    <source>
        <dbReference type="SAM" id="SignalP"/>
    </source>
</evidence>
<dbReference type="InterPro" id="IPR013783">
    <property type="entry name" value="Ig-like_fold"/>
</dbReference>
<dbReference type="InterPro" id="IPR013162">
    <property type="entry name" value="CD80_C2-set"/>
</dbReference>
<feature type="domain" description="Ig-like" evidence="10">
    <location>
        <begin position="149"/>
        <end position="248"/>
    </location>
</feature>
<dbReference type="InterPro" id="IPR003599">
    <property type="entry name" value="Ig_sub"/>
</dbReference>
<dbReference type="Gene3D" id="2.60.40.10">
    <property type="entry name" value="Immunoglobulins"/>
    <property type="match status" value="5"/>
</dbReference>
<feature type="domain" description="Fibronectin type-III" evidence="11">
    <location>
        <begin position="547"/>
        <end position="642"/>
    </location>
</feature>
<dbReference type="Pfam" id="PF08205">
    <property type="entry name" value="C2-set_2"/>
    <property type="match status" value="2"/>
</dbReference>
<keyword evidence="6" id="KW-1015">Disulfide bond</keyword>
<keyword evidence="2 8" id="KW-0812">Transmembrane</keyword>
<dbReference type="InterPro" id="IPR021963">
    <property type="entry name" value="Tcell_CD4_Cterm"/>
</dbReference>
<dbReference type="Gene3D" id="1.20.5.900">
    <property type="entry name" value="transmembrane domain of human cd4"/>
    <property type="match status" value="1"/>
</dbReference>
<evidence type="ECO:0000256" key="7">
    <source>
        <dbReference type="SAM" id="MobiDB-lite"/>
    </source>
</evidence>
<feature type="compositionally biased region" description="Basic and acidic residues" evidence="7">
    <location>
        <begin position="697"/>
        <end position="712"/>
    </location>
</feature>
<feature type="domain" description="Ig-like" evidence="10">
    <location>
        <begin position="35"/>
        <end position="144"/>
    </location>
</feature>
<comment type="subcellular location">
    <subcellularLocation>
        <location evidence="1">Membrane</location>
        <topology evidence="1">Single-pass membrane protein</topology>
    </subcellularLocation>
</comment>
<evidence type="ECO:0000259" key="11">
    <source>
        <dbReference type="PROSITE" id="PS50853"/>
    </source>
</evidence>
<evidence type="ECO:0000256" key="1">
    <source>
        <dbReference type="ARBA" id="ARBA00004167"/>
    </source>
</evidence>
<evidence type="ECO:0000256" key="6">
    <source>
        <dbReference type="ARBA" id="ARBA00023157"/>
    </source>
</evidence>
<keyword evidence="3" id="KW-0677">Repeat</keyword>
<keyword evidence="4 8" id="KW-1133">Transmembrane helix</keyword>
<dbReference type="SUPFAM" id="SSF48726">
    <property type="entry name" value="Immunoglobulin"/>
    <property type="match status" value="5"/>
</dbReference>
<evidence type="ECO:0000256" key="8">
    <source>
        <dbReference type="SAM" id="Phobius"/>
    </source>
</evidence>
<protein>
    <submittedName>
        <fullName evidence="12">Nephrin</fullName>
    </submittedName>
</protein>
<name>A0A8D9EN28_9HEMI</name>
<feature type="signal peptide" evidence="9">
    <location>
        <begin position="1"/>
        <end position="28"/>
    </location>
</feature>
<dbReference type="AlphaFoldDB" id="A0A8D9EN28"/>
<dbReference type="PROSITE" id="PS50853">
    <property type="entry name" value="FN3"/>
    <property type="match status" value="1"/>
</dbReference>
<dbReference type="InterPro" id="IPR003598">
    <property type="entry name" value="Ig_sub2"/>
</dbReference>
<dbReference type="InterPro" id="IPR036179">
    <property type="entry name" value="Ig-like_dom_sf"/>
</dbReference>
<dbReference type="PANTHER" id="PTHR23278">
    <property type="entry name" value="SIDESTEP PROTEIN"/>
    <property type="match status" value="1"/>
</dbReference>
<keyword evidence="9" id="KW-0732">Signal</keyword>
<evidence type="ECO:0000259" key="10">
    <source>
        <dbReference type="PROSITE" id="PS50835"/>
    </source>
</evidence>
<dbReference type="InterPro" id="IPR003961">
    <property type="entry name" value="FN3_dom"/>
</dbReference>
<evidence type="ECO:0000313" key="12">
    <source>
        <dbReference type="EMBL" id="CAG6759462.1"/>
    </source>
</evidence>
<dbReference type="Pfam" id="PF07686">
    <property type="entry name" value="V-set"/>
    <property type="match status" value="1"/>
</dbReference>
<dbReference type="PANTHER" id="PTHR23278:SF30">
    <property type="entry name" value="SIDESTEP VIII, ISOFORM B"/>
    <property type="match status" value="1"/>
</dbReference>
<sequence>MLSWTMVNIAVCAVAVFGISCVVSVTDATKISDEETVVVYTAETVGGGSVKLPCNITAPENDKVSLVIWYKQGQSPIYSYDMRGKTEQAKHWADKDLIDRGFFKYDDSPAYLRIDNIRDADGGTYRCRVDFKKSPTRNSKVNLTVILQPDSLKILDENKNGIRNYILGPYNESSSVNITCIAIGGRPPPRVTWWQENALIDASYRTLSERRVENVLTLERLDRSHLNMGFTCQAANNNLTTPISSAVTLDMNLKPLWIKLLGENIPFSAEHAHQFRCEVVGARPTPNITWWRGTTQLFSSKYVESEDKNKTISILTYRPSIDDQGKTLECRVDSPLLDRPLTDSWKLNILHIPVVTLELGKQMNATAITETADVYFECTIKANPWVYKVTWRLNDMQLYNNISAGVIVSNQSLVLQNVSRARAGNYTCVGSNGEGDGQSKPVELNIKYAPVCRPGQEHNIGIARNEVAKINCEIEANPPALEFRWKFNNTSETTDIDKHLFTMEGTRSTITFTPSSQRDYGTLLCWARNPYGEQKHACVYHVIAAGPPDSLYNCSTQNKTIHGLSIECNSGFDGGLPQAFLMELYLDHSHIRILNVSASEPRFSVQGLESGVGYDIFLYAVNQKGRSEPTILQAHTLKSAEPRTAGMPVPIHITPLLGFLGAGVGALVFLACMIICLVRVKHRRSSAQRHSKISNDTGKESSDSVDSLEKNPDIIPQNNGEEDYMDEDEKAFQHLNSTMYRPRITSLNESCNSPKDDVTYAELALPTSVYTNLLSNHTTTAPPQRKPPILYAQIDFNKEQALCGGHITAETPLILPPTHHNRESTQSTSKLETILEHNSCHNSNCQTSQPPVVTTTRF</sequence>
<dbReference type="SMART" id="SM00409">
    <property type="entry name" value="IG"/>
    <property type="match status" value="4"/>
</dbReference>
<dbReference type="InterPro" id="IPR013106">
    <property type="entry name" value="Ig_V-set"/>
</dbReference>
<dbReference type="Pfam" id="PF12104">
    <property type="entry name" value="Tcell_CD4_C"/>
    <property type="match status" value="1"/>
</dbReference>
<organism evidence="12">
    <name type="scientific">Cacopsylla melanoneura</name>
    <dbReference type="NCBI Taxonomy" id="428564"/>
    <lineage>
        <taxon>Eukaryota</taxon>
        <taxon>Metazoa</taxon>
        <taxon>Ecdysozoa</taxon>
        <taxon>Arthropoda</taxon>
        <taxon>Hexapoda</taxon>
        <taxon>Insecta</taxon>
        <taxon>Pterygota</taxon>
        <taxon>Neoptera</taxon>
        <taxon>Paraneoptera</taxon>
        <taxon>Hemiptera</taxon>
        <taxon>Sternorrhyncha</taxon>
        <taxon>Psylloidea</taxon>
        <taxon>Psyllidae</taxon>
        <taxon>Psyllinae</taxon>
        <taxon>Cacopsylla</taxon>
    </lineage>
</organism>
<dbReference type="GO" id="GO:0030154">
    <property type="term" value="P:cell differentiation"/>
    <property type="evidence" value="ECO:0007669"/>
    <property type="project" value="UniProtKB-ARBA"/>
</dbReference>
<feature type="domain" description="Ig-like" evidence="10">
    <location>
        <begin position="262"/>
        <end position="342"/>
    </location>
</feature>
<feature type="domain" description="Ig-like" evidence="10">
    <location>
        <begin position="353"/>
        <end position="445"/>
    </location>
</feature>
<evidence type="ECO:0000256" key="5">
    <source>
        <dbReference type="ARBA" id="ARBA00023136"/>
    </source>
</evidence>
<dbReference type="Pfam" id="PF07679">
    <property type="entry name" value="I-set"/>
    <property type="match status" value="1"/>
</dbReference>
<dbReference type="InterPro" id="IPR007110">
    <property type="entry name" value="Ig-like_dom"/>
</dbReference>
<evidence type="ECO:0000256" key="2">
    <source>
        <dbReference type="ARBA" id="ARBA00022692"/>
    </source>
</evidence>
<dbReference type="Pfam" id="PF13895">
    <property type="entry name" value="Ig_2"/>
    <property type="match status" value="1"/>
</dbReference>
<feature type="transmembrane region" description="Helical" evidence="8">
    <location>
        <begin position="656"/>
        <end position="680"/>
    </location>
</feature>
<dbReference type="InterPro" id="IPR013098">
    <property type="entry name" value="Ig_I-set"/>
</dbReference>
<dbReference type="PROSITE" id="PS50835">
    <property type="entry name" value="IG_LIKE"/>
    <property type="match status" value="5"/>
</dbReference>
<proteinExistence type="predicted"/>
<evidence type="ECO:0000256" key="3">
    <source>
        <dbReference type="ARBA" id="ARBA00022737"/>
    </source>
</evidence>
<dbReference type="CDD" id="cd00063">
    <property type="entry name" value="FN3"/>
    <property type="match status" value="1"/>
</dbReference>
<dbReference type="EMBL" id="HBUF01552776">
    <property type="protein sequence ID" value="CAG6759462.1"/>
    <property type="molecule type" value="Transcribed_RNA"/>
</dbReference>
<dbReference type="SUPFAM" id="SSF49265">
    <property type="entry name" value="Fibronectin type III"/>
    <property type="match status" value="1"/>
</dbReference>
<feature type="region of interest" description="Disordered" evidence="7">
    <location>
        <begin position="687"/>
        <end position="721"/>
    </location>
</feature>
<feature type="domain" description="Ig-like" evidence="10">
    <location>
        <begin position="450"/>
        <end position="529"/>
    </location>
</feature>
<feature type="chain" id="PRO_5034438700" evidence="9">
    <location>
        <begin position="29"/>
        <end position="858"/>
    </location>
</feature>
<evidence type="ECO:0000256" key="4">
    <source>
        <dbReference type="ARBA" id="ARBA00022989"/>
    </source>
</evidence>
<keyword evidence="5 8" id="KW-0472">Membrane</keyword>
<dbReference type="GO" id="GO:0009653">
    <property type="term" value="P:anatomical structure morphogenesis"/>
    <property type="evidence" value="ECO:0007669"/>
    <property type="project" value="UniProtKB-ARBA"/>
</dbReference>